<dbReference type="AlphaFoldDB" id="A0A4R7FFT9"/>
<sequence>MRRAPRLVATDLDGTLLRSDGTVSARTAAVLAELDARGVPVVFVTARPIRWIAELADAVGGHGLVVCSNGAVLLHLHREEVELARTMPAPVALAAVAAIRAAAPGAVFALEGLSGFAKESAFVERTPAPPGSPVGPVEDLVREDDVLKLMARSSLPPDAFRAVVTAAVRDAEVTASDRSGLVELSADGVTKASTLALLAARLDVDPVDVVAFGDMPNDAPMLAWAGRSYAVADAHPAAIAAAAGRAPGNDDDGVARVLADLFDLG</sequence>
<gene>
    <name evidence="1" type="ORF">CLV52_2847</name>
</gene>
<dbReference type="EMBL" id="SOAM01000003">
    <property type="protein sequence ID" value="TDS75740.1"/>
    <property type="molecule type" value="Genomic_DNA"/>
</dbReference>
<dbReference type="PANTHER" id="PTHR10000:SF8">
    <property type="entry name" value="HAD SUPERFAMILY HYDROLASE-LIKE, TYPE 3"/>
    <property type="match status" value="1"/>
</dbReference>
<proteinExistence type="predicted"/>
<accession>A0A4R7FFT9</accession>
<comment type="caution">
    <text evidence="1">The sequence shown here is derived from an EMBL/GenBank/DDBJ whole genome shotgun (WGS) entry which is preliminary data.</text>
</comment>
<dbReference type="Gene3D" id="3.40.50.1000">
    <property type="entry name" value="HAD superfamily/HAD-like"/>
    <property type="match status" value="1"/>
</dbReference>
<name>A0A4R7FFT9_9MICO</name>
<dbReference type="OrthoDB" id="3180855at2"/>
<dbReference type="RefSeq" id="WP_133766996.1">
    <property type="nucleotide sequence ID" value="NZ_BAAARP010000001.1"/>
</dbReference>
<evidence type="ECO:0000313" key="1">
    <source>
        <dbReference type="EMBL" id="TDS75740.1"/>
    </source>
</evidence>
<evidence type="ECO:0000313" key="2">
    <source>
        <dbReference type="Proteomes" id="UP000295344"/>
    </source>
</evidence>
<dbReference type="Gene3D" id="3.30.1240.10">
    <property type="match status" value="1"/>
</dbReference>
<dbReference type="GO" id="GO:0016791">
    <property type="term" value="F:phosphatase activity"/>
    <property type="evidence" value="ECO:0007669"/>
    <property type="project" value="TreeGrafter"/>
</dbReference>
<protein>
    <submittedName>
        <fullName evidence="1">Uncharacterized protein</fullName>
    </submittedName>
</protein>
<dbReference type="InterPro" id="IPR036412">
    <property type="entry name" value="HAD-like_sf"/>
</dbReference>
<dbReference type="SUPFAM" id="SSF56784">
    <property type="entry name" value="HAD-like"/>
    <property type="match status" value="1"/>
</dbReference>
<reference evidence="1 2" key="1">
    <citation type="submission" date="2019-03" db="EMBL/GenBank/DDBJ databases">
        <title>Genomic Encyclopedia of Archaeal and Bacterial Type Strains, Phase II (KMG-II): from individual species to whole genera.</title>
        <authorList>
            <person name="Goeker M."/>
        </authorList>
    </citation>
    <scope>NUCLEOTIDE SEQUENCE [LARGE SCALE GENOMIC DNA]</scope>
    <source>
        <strain evidence="1 2">DSM 24782</strain>
    </source>
</reference>
<dbReference type="PANTHER" id="PTHR10000">
    <property type="entry name" value="PHOSPHOSERINE PHOSPHATASE"/>
    <property type="match status" value="1"/>
</dbReference>
<keyword evidence="2" id="KW-1185">Reference proteome</keyword>
<dbReference type="InterPro" id="IPR023214">
    <property type="entry name" value="HAD_sf"/>
</dbReference>
<dbReference type="NCBIfam" id="TIGR01484">
    <property type="entry name" value="HAD-SF-IIB"/>
    <property type="match status" value="1"/>
</dbReference>
<dbReference type="InterPro" id="IPR006379">
    <property type="entry name" value="HAD-SF_hydro_IIB"/>
</dbReference>
<dbReference type="Proteomes" id="UP000295344">
    <property type="component" value="Unassembled WGS sequence"/>
</dbReference>
<dbReference type="GO" id="GO:0000287">
    <property type="term" value="F:magnesium ion binding"/>
    <property type="evidence" value="ECO:0007669"/>
    <property type="project" value="TreeGrafter"/>
</dbReference>
<dbReference type="GO" id="GO:0005829">
    <property type="term" value="C:cytosol"/>
    <property type="evidence" value="ECO:0007669"/>
    <property type="project" value="TreeGrafter"/>
</dbReference>
<organism evidence="1 2">
    <name type="scientific">Amnibacterium kyonggiense</name>
    <dbReference type="NCBI Taxonomy" id="595671"/>
    <lineage>
        <taxon>Bacteria</taxon>
        <taxon>Bacillati</taxon>
        <taxon>Actinomycetota</taxon>
        <taxon>Actinomycetes</taxon>
        <taxon>Micrococcales</taxon>
        <taxon>Microbacteriaceae</taxon>
        <taxon>Amnibacterium</taxon>
    </lineage>
</organism>
<dbReference type="Pfam" id="PF08282">
    <property type="entry name" value="Hydrolase_3"/>
    <property type="match status" value="1"/>
</dbReference>